<dbReference type="Gene3D" id="3.40.50.300">
    <property type="entry name" value="P-loop containing nucleotide triphosphate hydrolases"/>
    <property type="match status" value="1"/>
</dbReference>
<keyword evidence="4" id="KW-1185">Reference proteome</keyword>
<protein>
    <submittedName>
        <fullName evidence="3">BQ2448_1165 protein</fullName>
    </submittedName>
</protein>
<dbReference type="InterPro" id="IPR018627">
    <property type="entry name" value="ELP6"/>
</dbReference>
<dbReference type="GO" id="GO:0033588">
    <property type="term" value="C:elongator holoenzyme complex"/>
    <property type="evidence" value="ECO:0007669"/>
    <property type="project" value="InterPro"/>
</dbReference>
<dbReference type="UniPathway" id="UPA00988"/>
<name>A0A238FCD2_9BASI</name>
<dbReference type="Proteomes" id="UP000198372">
    <property type="component" value="Unassembled WGS sequence"/>
</dbReference>
<gene>
    <name evidence="3" type="ORF">BQ2448_1165</name>
</gene>
<evidence type="ECO:0000313" key="3">
    <source>
        <dbReference type="EMBL" id="SCV69771.1"/>
    </source>
</evidence>
<reference evidence="4" key="1">
    <citation type="submission" date="2016-09" db="EMBL/GenBank/DDBJ databases">
        <authorList>
            <person name="Jeantristanb JTB J.-T."/>
            <person name="Ricardo R."/>
        </authorList>
    </citation>
    <scope>NUCLEOTIDE SEQUENCE [LARGE SCALE GENOMIC DNA]</scope>
</reference>
<dbReference type="OrthoDB" id="9995306at2759"/>
<organism evidence="3 4">
    <name type="scientific">Microbotryum intermedium</name>
    <dbReference type="NCBI Taxonomy" id="269621"/>
    <lineage>
        <taxon>Eukaryota</taxon>
        <taxon>Fungi</taxon>
        <taxon>Dikarya</taxon>
        <taxon>Basidiomycota</taxon>
        <taxon>Pucciniomycotina</taxon>
        <taxon>Microbotryomycetes</taxon>
        <taxon>Microbotryales</taxon>
        <taxon>Microbotryaceae</taxon>
        <taxon>Microbotryum</taxon>
    </lineage>
</organism>
<dbReference type="PANTHER" id="PTHR16184">
    <property type="entry name" value="ELONGATOR COMPLEX PROTEIN 6"/>
    <property type="match status" value="1"/>
</dbReference>
<proteinExistence type="inferred from homology"/>
<dbReference type="PANTHER" id="PTHR16184:SF6">
    <property type="entry name" value="ELONGATOR COMPLEX PROTEIN 6"/>
    <property type="match status" value="1"/>
</dbReference>
<evidence type="ECO:0000313" key="4">
    <source>
        <dbReference type="Proteomes" id="UP000198372"/>
    </source>
</evidence>
<evidence type="ECO:0000256" key="1">
    <source>
        <dbReference type="ARBA" id="ARBA00005043"/>
    </source>
</evidence>
<dbReference type="AlphaFoldDB" id="A0A238FCD2"/>
<dbReference type="InterPro" id="IPR027417">
    <property type="entry name" value="P-loop_NTPase"/>
</dbReference>
<comment type="similarity">
    <text evidence="2">Belongs to the ELP6 family.</text>
</comment>
<dbReference type="GO" id="GO:0002098">
    <property type="term" value="P:tRNA wobble uridine modification"/>
    <property type="evidence" value="ECO:0007669"/>
    <property type="project" value="InterPro"/>
</dbReference>
<dbReference type="EMBL" id="FMSP01000005">
    <property type="protein sequence ID" value="SCV69771.1"/>
    <property type="molecule type" value="Genomic_DNA"/>
</dbReference>
<dbReference type="Pfam" id="PF09807">
    <property type="entry name" value="ELP6"/>
    <property type="match status" value="1"/>
</dbReference>
<sequence>MVEVISRFNEQGSPIDRLDHDMSHRDDFLTFLNPSGVRTSALPIEFCILITDTLQSPGLFIETHLIHRALRDQRSVLLLGLSQGLNHYSSILRKNGIQLNNEQRQGRFAFVDGGRHDNNNLVEILDATREAIQRLGPTPLVLVDELSCPLWAGNSSGQVSTWFMALRALVSGAQGSLVVLLHADDTHTSSPNEDLHLFRRVLQQSDLWLQTTSLSSQTRGELSIHRGPALIEDYGIIQRSGPTAWHYKLDESGATFSLKGLGTLL</sequence>
<accession>A0A238FCD2</accession>
<dbReference type="STRING" id="269621.A0A238FCD2"/>
<comment type="pathway">
    <text evidence="1">tRNA modification; 5-methoxycarbonylmethyl-2-thiouridine-tRNA biosynthesis.</text>
</comment>
<evidence type="ECO:0000256" key="2">
    <source>
        <dbReference type="ARBA" id="ARBA00008837"/>
    </source>
</evidence>